<accession>A0A9P0KNF2</accession>
<gene>
    <name evidence="1" type="ORF">ACAOBT_LOCUS12782</name>
</gene>
<organism evidence="1 2">
    <name type="scientific">Acanthoscelides obtectus</name>
    <name type="common">Bean weevil</name>
    <name type="synonym">Bruchus obtectus</name>
    <dbReference type="NCBI Taxonomy" id="200917"/>
    <lineage>
        <taxon>Eukaryota</taxon>
        <taxon>Metazoa</taxon>
        <taxon>Ecdysozoa</taxon>
        <taxon>Arthropoda</taxon>
        <taxon>Hexapoda</taxon>
        <taxon>Insecta</taxon>
        <taxon>Pterygota</taxon>
        <taxon>Neoptera</taxon>
        <taxon>Endopterygota</taxon>
        <taxon>Coleoptera</taxon>
        <taxon>Polyphaga</taxon>
        <taxon>Cucujiformia</taxon>
        <taxon>Chrysomeloidea</taxon>
        <taxon>Chrysomelidae</taxon>
        <taxon>Bruchinae</taxon>
        <taxon>Bruchini</taxon>
        <taxon>Acanthoscelides</taxon>
    </lineage>
</organism>
<name>A0A9P0KNF2_ACAOB</name>
<comment type="caution">
    <text evidence="1">The sequence shown here is derived from an EMBL/GenBank/DDBJ whole genome shotgun (WGS) entry which is preliminary data.</text>
</comment>
<keyword evidence="2" id="KW-1185">Reference proteome</keyword>
<dbReference type="EMBL" id="CAKOFQ010006861">
    <property type="protein sequence ID" value="CAH1977636.1"/>
    <property type="molecule type" value="Genomic_DNA"/>
</dbReference>
<dbReference type="Proteomes" id="UP001152888">
    <property type="component" value="Unassembled WGS sequence"/>
</dbReference>
<evidence type="ECO:0000313" key="1">
    <source>
        <dbReference type="EMBL" id="CAH1977636.1"/>
    </source>
</evidence>
<dbReference type="AlphaFoldDB" id="A0A9P0KNF2"/>
<protein>
    <submittedName>
        <fullName evidence="1">Uncharacterized protein</fullName>
    </submittedName>
</protein>
<proteinExistence type="predicted"/>
<evidence type="ECO:0000313" key="2">
    <source>
        <dbReference type="Proteomes" id="UP001152888"/>
    </source>
</evidence>
<reference evidence="1" key="1">
    <citation type="submission" date="2022-03" db="EMBL/GenBank/DDBJ databases">
        <authorList>
            <person name="Sayadi A."/>
        </authorList>
    </citation>
    <scope>NUCLEOTIDE SEQUENCE</scope>
</reference>
<sequence length="39" mass="4484">MHLITAFWSLNIDFHSEKLPQKSTPYVFGSEVSENGLFL</sequence>